<name>A0ACA9JXH3_9GLOM</name>
<dbReference type="EMBL" id="CAJVPM010000306">
    <property type="protein sequence ID" value="CAG8440945.1"/>
    <property type="molecule type" value="Genomic_DNA"/>
</dbReference>
<evidence type="ECO:0000313" key="1">
    <source>
        <dbReference type="EMBL" id="CAG8440945.1"/>
    </source>
</evidence>
<comment type="caution">
    <text evidence="1">The sequence shown here is derived from an EMBL/GenBank/DDBJ whole genome shotgun (WGS) entry which is preliminary data.</text>
</comment>
<keyword evidence="2" id="KW-1185">Reference proteome</keyword>
<accession>A0ACA9JXH3</accession>
<proteinExistence type="predicted"/>
<dbReference type="Proteomes" id="UP000789860">
    <property type="component" value="Unassembled WGS sequence"/>
</dbReference>
<sequence>MDNSGKKTRDKMNDNGSELTIEIKRDESFEKNSRVEADKGRSIAKIALVVENEDNDEKIVIGEDRRAELKRINTQRTNPMQRTEDYQRSTEIYINIEIDLRSKRIKDPIEKKPRSCMRRLDKKSREIKNNLKANKTAEP</sequence>
<reference evidence="1" key="1">
    <citation type="submission" date="2021-06" db="EMBL/GenBank/DDBJ databases">
        <authorList>
            <person name="Kallberg Y."/>
            <person name="Tangrot J."/>
            <person name="Rosling A."/>
        </authorList>
    </citation>
    <scope>NUCLEOTIDE SEQUENCE</scope>
    <source>
        <strain evidence="1">AU212A</strain>
    </source>
</reference>
<evidence type="ECO:0000313" key="2">
    <source>
        <dbReference type="Proteomes" id="UP000789860"/>
    </source>
</evidence>
<gene>
    <name evidence="1" type="ORF">SCALOS_LOCUS617</name>
</gene>
<protein>
    <submittedName>
        <fullName evidence="1">3307_t:CDS:1</fullName>
    </submittedName>
</protein>
<organism evidence="1 2">
    <name type="scientific">Scutellospora calospora</name>
    <dbReference type="NCBI Taxonomy" id="85575"/>
    <lineage>
        <taxon>Eukaryota</taxon>
        <taxon>Fungi</taxon>
        <taxon>Fungi incertae sedis</taxon>
        <taxon>Mucoromycota</taxon>
        <taxon>Glomeromycotina</taxon>
        <taxon>Glomeromycetes</taxon>
        <taxon>Diversisporales</taxon>
        <taxon>Gigasporaceae</taxon>
        <taxon>Scutellospora</taxon>
    </lineage>
</organism>